<dbReference type="PANTHER" id="PTHR21075:SF0">
    <property type="entry name" value="ANAEROBIC RIBONUCLEOSIDE-TRIPHOSPHATE REDUCTASE"/>
    <property type="match status" value="1"/>
</dbReference>
<dbReference type="SMART" id="SM00305">
    <property type="entry name" value="HintC"/>
    <property type="match status" value="2"/>
</dbReference>
<dbReference type="Gene3D" id="3.10.28.10">
    <property type="entry name" value="Homing endonucleases"/>
    <property type="match status" value="2"/>
</dbReference>
<dbReference type="Pfam" id="PF14890">
    <property type="entry name" value="Intein_splicing"/>
    <property type="match status" value="1"/>
</dbReference>
<dbReference type="InterPro" id="IPR012833">
    <property type="entry name" value="NrdD"/>
</dbReference>
<feature type="domain" description="ATP-cone" evidence="7">
    <location>
        <begin position="19"/>
        <end position="129"/>
    </location>
</feature>
<dbReference type="PRINTS" id="PR00379">
    <property type="entry name" value="INTEIN"/>
</dbReference>
<dbReference type="NCBIfam" id="TIGR01445">
    <property type="entry name" value="intein_Nterm"/>
    <property type="match status" value="1"/>
</dbReference>
<evidence type="ECO:0000259" key="6">
    <source>
        <dbReference type="PROSITE" id="PS50819"/>
    </source>
</evidence>
<evidence type="ECO:0000256" key="3">
    <source>
        <dbReference type="ARBA" id="ARBA00022840"/>
    </source>
</evidence>
<keyword evidence="4" id="KW-0651">Protein splicing</keyword>
<evidence type="ECO:0000313" key="8">
    <source>
        <dbReference type="EMBL" id="MDN7024660.1"/>
    </source>
</evidence>
<keyword evidence="9" id="KW-1185">Reference proteome</keyword>
<dbReference type="InterPro" id="IPR006141">
    <property type="entry name" value="Intein_N"/>
</dbReference>
<evidence type="ECO:0000256" key="4">
    <source>
        <dbReference type="ARBA" id="ARBA00023000"/>
    </source>
</evidence>
<comment type="caution">
    <text evidence="8">The sequence shown here is derived from an EMBL/GenBank/DDBJ whole genome shotgun (WGS) entry which is preliminary data.</text>
</comment>
<feature type="domain" description="DOD-type homing endonuclease" evidence="6">
    <location>
        <begin position="405"/>
        <end position="559"/>
    </location>
</feature>
<reference evidence="8" key="1">
    <citation type="submission" date="2019-05" db="EMBL/GenBank/DDBJ databases">
        <title>Methanoculleus sp. FWC-SCC1, a methanogenic archaeon isolated from deep marine cold seep.</title>
        <authorList>
            <person name="Chen Y.-W."/>
            <person name="Chen S.-C."/>
            <person name="Teng N.-H."/>
            <person name="Lai M.-C."/>
        </authorList>
    </citation>
    <scope>NUCLEOTIDE SEQUENCE</scope>
    <source>
        <strain evidence="8">FWC-SCC1</strain>
    </source>
</reference>
<dbReference type="SUPFAM" id="SSF51998">
    <property type="entry name" value="PFL-like glycyl radical enzymes"/>
    <property type="match status" value="3"/>
</dbReference>
<dbReference type="PROSITE" id="PS50817">
    <property type="entry name" value="INTEIN_N_TER"/>
    <property type="match status" value="2"/>
</dbReference>
<dbReference type="InterPro" id="IPR006142">
    <property type="entry name" value="INTEIN"/>
</dbReference>
<dbReference type="PROSITE" id="PS50818">
    <property type="entry name" value="INTEIN_C_TER"/>
    <property type="match status" value="1"/>
</dbReference>
<keyword evidence="3 5" id="KW-0067">ATP-binding</keyword>
<dbReference type="SUPFAM" id="SSF51294">
    <property type="entry name" value="Hedgehog/intein (Hint) domain"/>
    <property type="match status" value="2"/>
</dbReference>
<dbReference type="Gene3D" id="3.20.70.20">
    <property type="match status" value="3"/>
</dbReference>
<keyword evidence="1 5" id="KW-0547">Nucleotide-binding</keyword>
<gene>
    <name evidence="8" type="ORF">FGU65_07115</name>
</gene>
<evidence type="ECO:0000313" key="9">
    <source>
        <dbReference type="Proteomes" id="UP001168338"/>
    </source>
</evidence>
<sequence>MPRKSKQTTLAGDFIPVFPKVRTSRGYLLDWNRKRIIQQVIEETKLVEVFYDDEGATDDIAEEVARRVEKKIQMLGLQSLSGPLIREIVNMTLLERGMTQYRNVCTRVGTPVFDAHLIDVGRGFEAKDNANLQENAETSHKKKADKISKEQYLLQLPPHLADHHLCGNLHIHDLEYFGTRPFCIDGSTAIPVRSDGRIRSVRPDELPFAEDDVLRPDDLAALTPQGWRRVVKVTRRRVDDGEMLRIRTSRGRSLLVTGEHRIPVRLESGMAIKRADEVRSGDALYPITAADPVRGEPVRELDLVRELPASVPADLLENTYVHGAAAYFAAVVESGRADSFTAISRTLGIEHRKQWYTRGIMPVAVFRAFCEEYGITGYSDLTIVTAGSGHELPAIFPLTPEFARLLGLFVAEGNYNVSHAAGQYNLAITENRQAAAVQVAAQNTLATYATLTGGNPDTTTIYGVPVERSRAMQVYFGGKTPYLLFHYVFGIPEGSAGKRLPWIVYHLDDVLLHEFLSGLFTGDGSAYYRPEKSDCIVNYTTASETLRQELALLLTALGMQPQIVELYRGDSSRRTLYRIQLYDRKNIETFARYASFLDGRQDHIDTFLSQVRGIRRIGRDERVTAIEPAEPSGAYVYDLFIEGDGSEESHTFFASDGLLLHNCQDWDLRYFFYYGLMPDGNGTKASVAGPAKRAEVAVLHAVKALGSAQTNFAGGQGYYNFLTFMAPYFEGMAYEEIKQLMQMFVYEMTQMMVARGGQVVFSSVQLSPGVPTLWKDKPCVSRGLVWDGTEGAPLRTYGELEREVRLLFKALMEVMLEGDYWGKPFSFPKPEISIEPDFMTEDEEFNRDNPDIPTYQDLYLMTFELASKFGTPYYDNQIPPYRGAGEGISCYQCLAGDELVPVTGPDGRMRITRIEDLFAEAARNGRRIDPLGTEFAYYDAQTPSADPVGMKASLRPFRGVMRRKYAGEMLRITLDSGRRITVTPDHPVFALEKGTFTKRTARELRTGDYLPVLRNTDFCDEPLREIDVAVLLRDAGHADEIVVRDGDVNIRNAKRRGLPESLPVTRELVRFLGYYLAEGCSDASGRRYTIRLSFGKDETDLIRDAAACIRTAFGYDALVQEEKTAVNVTINSKLLYLLLDALGCGRFAAGKRVPHLLFNVDRNLVGAYLDAAFRGDGNIDIQTTEQGSSIHRARGIRMKVVSREAVQTLVWLAQRIGVRMNYVEETRPVTHPQTGRPYPLTAYTCRLTAQDQIRQFAEKTGYGGAAVTGTGRRTGGIFTRMPIEASGLAYTDLTYASQYAASGFGQVQVSLIRPEAQTGQVQRLIDGDLHPVRVRSIEAVPCEGYVYDLVDVAGTHTFCNALGVLTGNCCAYQFSSVAEKDDQFEDKLYFRDGKHFSMGSWQVMSINCPRAAYLAEGDQEQLFAELKTLMDIAVELFRIKRRWMSLIRTNGRMPFAMQRPKDPNTGERGAIAVDLEGLVYTIGVVGVNEMVQHFTGSQLHESKDAFRLAVRTMTELEMYARELSERHGMTIALARTPAETTGQRFAVADLLDERFRDHAIKVVKGDAEQALTMLGTTLDLPIYYTNGTHVTPAAPVPLTKRMEIEHVFFPIVDGGNIFHVWLGEARPDPRGLMEMAMNLCRRTQIGYFAFTRDLTVSLKEFQEYRREAAGAETGIEIASPDYRSSA</sequence>
<dbReference type="CDD" id="cd00081">
    <property type="entry name" value="Hint"/>
    <property type="match status" value="2"/>
</dbReference>
<dbReference type="InterPro" id="IPR003587">
    <property type="entry name" value="Hint_dom_N"/>
</dbReference>
<feature type="domain" description="DOD-type homing endonuclease" evidence="6">
    <location>
        <begin position="1071"/>
        <end position="1218"/>
    </location>
</feature>
<proteinExistence type="predicted"/>
<accession>A0ABT8M9Q6</accession>
<dbReference type="EMBL" id="VCYH01000004">
    <property type="protein sequence ID" value="MDN7024660.1"/>
    <property type="molecule type" value="Genomic_DNA"/>
</dbReference>
<dbReference type="RefSeq" id="WP_301663778.1">
    <property type="nucleotide sequence ID" value="NZ_VCYH01000004.1"/>
</dbReference>
<evidence type="ECO:0000256" key="1">
    <source>
        <dbReference type="ARBA" id="ARBA00022741"/>
    </source>
</evidence>
<dbReference type="InterPro" id="IPR003586">
    <property type="entry name" value="Hint_dom_C"/>
</dbReference>
<dbReference type="PROSITE" id="PS50819">
    <property type="entry name" value="INTEIN_ENDONUCLEASE"/>
    <property type="match status" value="2"/>
</dbReference>
<dbReference type="InterPro" id="IPR004042">
    <property type="entry name" value="Intein_endonuc_central"/>
</dbReference>
<dbReference type="SMART" id="SM00306">
    <property type="entry name" value="HintN"/>
    <property type="match status" value="2"/>
</dbReference>
<protein>
    <submittedName>
        <fullName evidence="8">Anaerobic ribonucleoside-triphosphate reductase</fullName>
    </submittedName>
</protein>
<dbReference type="NCBIfam" id="TIGR01443">
    <property type="entry name" value="intein_Cterm"/>
    <property type="match status" value="1"/>
</dbReference>
<dbReference type="InterPro" id="IPR005144">
    <property type="entry name" value="ATP-cone_dom"/>
</dbReference>
<evidence type="ECO:0000256" key="2">
    <source>
        <dbReference type="ARBA" id="ARBA00022813"/>
    </source>
</evidence>
<evidence type="ECO:0000256" key="5">
    <source>
        <dbReference type="PROSITE-ProRule" id="PRU00492"/>
    </source>
</evidence>
<dbReference type="SUPFAM" id="SSF55608">
    <property type="entry name" value="Homing endonucleases"/>
    <property type="match status" value="2"/>
</dbReference>
<dbReference type="InterPro" id="IPR036844">
    <property type="entry name" value="Hint_dom_sf"/>
</dbReference>
<name>A0ABT8M9Q6_9EURY</name>
<organism evidence="8 9">
    <name type="scientific">Methanoculleus frigidifontis</name>
    <dbReference type="NCBI Taxonomy" id="2584085"/>
    <lineage>
        <taxon>Archaea</taxon>
        <taxon>Methanobacteriati</taxon>
        <taxon>Methanobacteriota</taxon>
        <taxon>Stenosarchaea group</taxon>
        <taxon>Methanomicrobia</taxon>
        <taxon>Methanomicrobiales</taxon>
        <taxon>Methanomicrobiaceae</taxon>
        <taxon>Methanoculleus</taxon>
    </lineage>
</organism>
<keyword evidence="2" id="KW-0068">Autocatalytic cleavage</keyword>
<dbReference type="PANTHER" id="PTHR21075">
    <property type="entry name" value="ANAEROBIC RIBONUCLEOSIDE-TRIPHOSPHATE REDUCTASE"/>
    <property type="match status" value="1"/>
</dbReference>
<dbReference type="Pfam" id="PF14528">
    <property type="entry name" value="LAGLIDADG_3"/>
    <property type="match status" value="1"/>
</dbReference>
<dbReference type="Pfam" id="PF13597">
    <property type="entry name" value="NRDD"/>
    <property type="match status" value="3"/>
</dbReference>
<dbReference type="PROSITE" id="PS51161">
    <property type="entry name" value="ATP_CONE"/>
    <property type="match status" value="1"/>
</dbReference>
<dbReference type="InterPro" id="IPR030934">
    <property type="entry name" value="Intein_C"/>
</dbReference>
<evidence type="ECO:0000259" key="7">
    <source>
        <dbReference type="PROSITE" id="PS51161"/>
    </source>
</evidence>
<dbReference type="Proteomes" id="UP001168338">
    <property type="component" value="Unassembled WGS sequence"/>
</dbReference>
<dbReference type="InterPro" id="IPR004860">
    <property type="entry name" value="LAGLIDADG_dom"/>
</dbReference>
<dbReference type="InterPro" id="IPR027434">
    <property type="entry name" value="Homing_endonucl"/>
</dbReference>
<dbReference type="Gene3D" id="2.170.16.10">
    <property type="entry name" value="Hedgehog/Intein (Hint) domain"/>
    <property type="match status" value="2"/>
</dbReference>